<comment type="caution">
    <text evidence="1">The sequence shown here is derived from an EMBL/GenBank/DDBJ whole genome shotgun (WGS) entry which is preliminary data.</text>
</comment>
<name>A0A448XMC3_9PLAT</name>
<protein>
    <submittedName>
        <fullName evidence="1">Uncharacterized protein</fullName>
    </submittedName>
</protein>
<evidence type="ECO:0000313" key="2">
    <source>
        <dbReference type="Proteomes" id="UP000784294"/>
    </source>
</evidence>
<organism evidence="1 2">
    <name type="scientific">Protopolystoma xenopodis</name>
    <dbReference type="NCBI Taxonomy" id="117903"/>
    <lineage>
        <taxon>Eukaryota</taxon>
        <taxon>Metazoa</taxon>
        <taxon>Spiralia</taxon>
        <taxon>Lophotrochozoa</taxon>
        <taxon>Platyhelminthes</taxon>
        <taxon>Monogenea</taxon>
        <taxon>Polyopisthocotylea</taxon>
        <taxon>Polystomatidea</taxon>
        <taxon>Polystomatidae</taxon>
        <taxon>Protopolystoma</taxon>
    </lineage>
</organism>
<dbReference type="Proteomes" id="UP000784294">
    <property type="component" value="Unassembled WGS sequence"/>
</dbReference>
<dbReference type="AlphaFoldDB" id="A0A448XMC3"/>
<reference evidence="1" key="1">
    <citation type="submission" date="2018-11" db="EMBL/GenBank/DDBJ databases">
        <authorList>
            <consortium name="Pathogen Informatics"/>
        </authorList>
    </citation>
    <scope>NUCLEOTIDE SEQUENCE</scope>
</reference>
<proteinExistence type="predicted"/>
<keyword evidence="2" id="KW-1185">Reference proteome</keyword>
<evidence type="ECO:0000313" key="1">
    <source>
        <dbReference type="EMBL" id="VEL40075.1"/>
    </source>
</evidence>
<sequence>MCRQEVSRWIGWGLPDSNGCAVTSQCMQTVGQSGCYDNKDWAICFWPNPAGIKGGGRRLSSRAGSNQ</sequence>
<accession>A0A448XMC3</accession>
<gene>
    <name evidence="1" type="ORF">PXEA_LOCUS33515</name>
</gene>
<dbReference type="EMBL" id="CAAALY010263580">
    <property type="protein sequence ID" value="VEL40075.1"/>
    <property type="molecule type" value="Genomic_DNA"/>
</dbReference>